<evidence type="ECO:0000313" key="5">
    <source>
        <dbReference type="EMBL" id="OAN44828.1"/>
    </source>
</evidence>
<keyword evidence="3" id="KW-0804">Transcription</keyword>
<evidence type="ECO:0000256" key="2">
    <source>
        <dbReference type="ARBA" id="ARBA00023125"/>
    </source>
</evidence>
<protein>
    <submittedName>
        <fullName evidence="5">Transcriptional regulator</fullName>
    </submittedName>
</protein>
<keyword evidence="6" id="KW-1185">Reference proteome</keyword>
<dbReference type="RefSeq" id="WP_068495666.1">
    <property type="nucleotide sequence ID" value="NZ_LWQT01000109.1"/>
</dbReference>
<dbReference type="AlphaFoldDB" id="A0A178M9V2"/>
<dbReference type="InterPro" id="IPR001387">
    <property type="entry name" value="Cro/C1-type_HTH"/>
</dbReference>
<dbReference type="SUPFAM" id="SSF47413">
    <property type="entry name" value="lambda repressor-like DNA-binding domains"/>
    <property type="match status" value="1"/>
</dbReference>
<dbReference type="PANTHER" id="PTHR36511:SF4">
    <property type="entry name" value="ANTITOXIN MQSA"/>
    <property type="match status" value="1"/>
</dbReference>
<dbReference type="PROSITE" id="PS50943">
    <property type="entry name" value="HTH_CROC1"/>
    <property type="match status" value="1"/>
</dbReference>
<evidence type="ECO:0000259" key="4">
    <source>
        <dbReference type="PROSITE" id="PS50943"/>
    </source>
</evidence>
<dbReference type="EMBL" id="LWQT01000109">
    <property type="protein sequence ID" value="OAN44828.1"/>
    <property type="molecule type" value="Genomic_DNA"/>
</dbReference>
<gene>
    <name evidence="5" type="ORF">A6A04_08430</name>
</gene>
<keyword evidence="2" id="KW-0238">DNA-binding</keyword>
<proteinExistence type="predicted"/>
<dbReference type="SMART" id="SM00530">
    <property type="entry name" value="HTH_XRE"/>
    <property type="match status" value="1"/>
</dbReference>
<sequence length="97" mass="10673">MGNAAERIMQGLSEALDHAQGKAVPDLVLHIPAQVDVSAIRHRTGLSQAAFSRRIGVSPATLRNWEQGRRTPEGPARVLLAMLERNPRIVEETLDRT</sequence>
<dbReference type="GO" id="GO:0003677">
    <property type="term" value="F:DNA binding"/>
    <property type="evidence" value="ECO:0007669"/>
    <property type="project" value="UniProtKB-KW"/>
</dbReference>
<evidence type="ECO:0000313" key="6">
    <source>
        <dbReference type="Proteomes" id="UP000078428"/>
    </source>
</evidence>
<dbReference type="InterPro" id="IPR010982">
    <property type="entry name" value="Lambda_DNA-bd_dom_sf"/>
</dbReference>
<name>A0A178M9V2_9PROT</name>
<dbReference type="CDD" id="cd00093">
    <property type="entry name" value="HTH_XRE"/>
    <property type="match status" value="1"/>
</dbReference>
<organism evidence="5 6">
    <name type="scientific">Paramagnetospirillum marisnigri</name>
    <dbReference type="NCBI Taxonomy" id="1285242"/>
    <lineage>
        <taxon>Bacteria</taxon>
        <taxon>Pseudomonadati</taxon>
        <taxon>Pseudomonadota</taxon>
        <taxon>Alphaproteobacteria</taxon>
        <taxon>Rhodospirillales</taxon>
        <taxon>Magnetospirillaceae</taxon>
        <taxon>Paramagnetospirillum</taxon>
    </lineage>
</organism>
<dbReference type="OrthoDB" id="461984at2"/>
<feature type="domain" description="HTH cro/C1-type" evidence="4">
    <location>
        <begin position="37"/>
        <end position="72"/>
    </location>
</feature>
<evidence type="ECO:0000256" key="1">
    <source>
        <dbReference type="ARBA" id="ARBA00023015"/>
    </source>
</evidence>
<dbReference type="PANTHER" id="PTHR36511">
    <property type="entry name" value="MERR FAMILY BACTERIAL REGULATORY PROTEIN"/>
    <property type="match status" value="1"/>
</dbReference>
<comment type="caution">
    <text evidence="5">The sequence shown here is derived from an EMBL/GenBank/DDBJ whole genome shotgun (WGS) entry which is preliminary data.</text>
</comment>
<dbReference type="Proteomes" id="UP000078428">
    <property type="component" value="Unassembled WGS sequence"/>
</dbReference>
<evidence type="ECO:0000256" key="3">
    <source>
        <dbReference type="ARBA" id="ARBA00023163"/>
    </source>
</evidence>
<dbReference type="InterPro" id="IPR052359">
    <property type="entry name" value="HTH-type_reg/antitoxin"/>
</dbReference>
<dbReference type="Gene3D" id="1.10.260.40">
    <property type="entry name" value="lambda repressor-like DNA-binding domains"/>
    <property type="match status" value="1"/>
</dbReference>
<dbReference type="STRING" id="1285242.A6A04_08430"/>
<keyword evidence="1" id="KW-0805">Transcription regulation</keyword>
<dbReference type="Pfam" id="PF13560">
    <property type="entry name" value="HTH_31"/>
    <property type="match status" value="1"/>
</dbReference>
<reference evidence="5 6" key="1">
    <citation type="submission" date="2016-04" db="EMBL/GenBank/DDBJ databases">
        <title>Draft genome sequence of freshwater magnetotactic bacteria Magnetospirillum marisnigri SP-1 and Magnetospirillum moscoviense BB-1.</title>
        <authorList>
            <person name="Koziaeva V."/>
            <person name="Dziuba M.V."/>
            <person name="Ivanov T.M."/>
            <person name="Kuznetsov B."/>
            <person name="Grouzdev D.S."/>
        </authorList>
    </citation>
    <scope>NUCLEOTIDE SEQUENCE [LARGE SCALE GENOMIC DNA]</scope>
    <source>
        <strain evidence="5 6">SP-1</strain>
    </source>
</reference>
<accession>A0A178M9V2</accession>